<evidence type="ECO:0000256" key="2">
    <source>
        <dbReference type="ARBA" id="ARBA00007957"/>
    </source>
</evidence>
<evidence type="ECO:0000256" key="9">
    <source>
        <dbReference type="ARBA" id="ARBA00023125"/>
    </source>
</evidence>
<evidence type="ECO:0000256" key="8">
    <source>
        <dbReference type="ARBA" id="ARBA00023015"/>
    </source>
</evidence>
<dbReference type="PANTHER" id="PTHR33202">
    <property type="entry name" value="ZINC UPTAKE REGULATION PROTEIN"/>
    <property type="match status" value="1"/>
</dbReference>
<evidence type="ECO:0000256" key="3">
    <source>
        <dbReference type="ARBA" id="ARBA00022490"/>
    </source>
</evidence>
<evidence type="ECO:0000256" key="1">
    <source>
        <dbReference type="ARBA" id="ARBA00004496"/>
    </source>
</evidence>
<dbReference type="GO" id="GO:0008270">
    <property type="term" value="F:zinc ion binding"/>
    <property type="evidence" value="ECO:0007669"/>
    <property type="project" value="TreeGrafter"/>
</dbReference>
<dbReference type="Gene3D" id="3.30.1490.190">
    <property type="match status" value="1"/>
</dbReference>
<keyword evidence="9" id="KW-0238">DNA-binding</keyword>
<dbReference type="InterPro" id="IPR002481">
    <property type="entry name" value="FUR"/>
</dbReference>
<dbReference type="PANTHER" id="PTHR33202:SF18">
    <property type="entry name" value="TRANSCRIPTIONAL REGULATOR FURA"/>
    <property type="match status" value="1"/>
</dbReference>
<dbReference type="GO" id="GO:0045892">
    <property type="term" value="P:negative regulation of DNA-templated transcription"/>
    <property type="evidence" value="ECO:0007669"/>
    <property type="project" value="TreeGrafter"/>
</dbReference>
<dbReference type="Pfam" id="PF01475">
    <property type="entry name" value="FUR"/>
    <property type="match status" value="1"/>
</dbReference>
<dbReference type="EMBL" id="BARS01046306">
    <property type="protein sequence ID" value="GAG28766.1"/>
    <property type="molecule type" value="Genomic_DNA"/>
</dbReference>
<evidence type="ECO:0000313" key="11">
    <source>
        <dbReference type="EMBL" id="GAG28766.1"/>
    </source>
</evidence>
<dbReference type="GO" id="GO:0003700">
    <property type="term" value="F:DNA-binding transcription factor activity"/>
    <property type="evidence" value="ECO:0007669"/>
    <property type="project" value="InterPro"/>
</dbReference>
<feature type="non-terminal residue" evidence="11">
    <location>
        <position position="1"/>
    </location>
</feature>
<dbReference type="GO" id="GO:0005737">
    <property type="term" value="C:cytoplasm"/>
    <property type="evidence" value="ECO:0007669"/>
    <property type="project" value="UniProtKB-SubCell"/>
</dbReference>
<evidence type="ECO:0000256" key="6">
    <source>
        <dbReference type="ARBA" id="ARBA00022833"/>
    </source>
</evidence>
<dbReference type="GO" id="GO:1900376">
    <property type="term" value="P:regulation of secondary metabolite biosynthetic process"/>
    <property type="evidence" value="ECO:0007669"/>
    <property type="project" value="TreeGrafter"/>
</dbReference>
<keyword evidence="10" id="KW-0804">Transcription</keyword>
<evidence type="ECO:0008006" key="12">
    <source>
        <dbReference type="Google" id="ProtNLM"/>
    </source>
</evidence>
<comment type="subcellular location">
    <subcellularLocation>
        <location evidence="1">Cytoplasm</location>
    </subcellularLocation>
</comment>
<dbReference type="AlphaFoldDB" id="X0XVD5"/>
<dbReference type="Gene3D" id="1.10.10.10">
    <property type="entry name" value="Winged helix-like DNA-binding domain superfamily/Winged helix DNA-binding domain"/>
    <property type="match status" value="1"/>
</dbReference>
<dbReference type="GO" id="GO:0000976">
    <property type="term" value="F:transcription cis-regulatory region binding"/>
    <property type="evidence" value="ECO:0007669"/>
    <property type="project" value="TreeGrafter"/>
</dbReference>
<dbReference type="InterPro" id="IPR036388">
    <property type="entry name" value="WH-like_DNA-bd_sf"/>
</dbReference>
<sequence length="121" mass="13108">VYSLLRQVGGHRSVDEIVGLLEERGNTVPRMSAYNVVADLAAAGLLLCADVGPGSALYEASDTWHHHFICRVCATVADIPCVRGEKPCLEPPASFRGTVDEAQVIFRGICESCIRHLSRES</sequence>
<name>X0XVD5_9ZZZZ</name>
<keyword evidence="7" id="KW-0408">Iron</keyword>
<comment type="similarity">
    <text evidence="2">Belongs to the Fur family.</text>
</comment>
<keyword evidence="3" id="KW-0963">Cytoplasm</keyword>
<evidence type="ECO:0000256" key="5">
    <source>
        <dbReference type="ARBA" id="ARBA00022723"/>
    </source>
</evidence>
<keyword evidence="8" id="KW-0805">Transcription regulation</keyword>
<keyword evidence="4" id="KW-0678">Repressor</keyword>
<dbReference type="InterPro" id="IPR036390">
    <property type="entry name" value="WH_DNA-bd_sf"/>
</dbReference>
<accession>X0XVD5</accession>
<evidence type="ECO:0000256" key="7">
    <source>
        <dbReference type="ARBA" id="ARBA00023004"/>
    </source>
</evidence>
<gene>
    <name evidence="11" type="ORF">S01H1_69716</name>
</gene>
<dbReference type="SUPFAM" id="SSF46785">
    <property type="entry name" value="Winged helix' DNA-binding domain"/>
    <property type="match status" value="1"/>
</dbReference>
<protein>
    <recommendedName>
        <fullName evidence="12">Ferric uptake regulation protein</fullName>
    </recommendedName>
</protein>
<keyword evidence="5" id="KW-0479">Metal-binding</keyword>
<comment type="caution">
    <text evidence="11">The sequence shown here is derived from an EMBL/GenBank/DDBJ whole genome shotgun (WGS) entry which is preliminary data.</text>
</comment>
<reference evidence="11" key="1">
    <citation type="journal article" date="2014" name="Front. Microbiol.">
        <title>High frequency of phylogenetically diverse reductive dehalogenase-homologous genes in deep subseafloor sedimentary metagenomes.</title>
        <authorList>
            <person name="Kawai M."/>
            <person name="Futagami T."/>
            <person name="Toyoda A."/>
            <person name="Takaki Y."/>
            <person name="Nishi S."/>
            <person name="Hori S."/>
            <person name="Arai W."/>
            <person name="Tsubouchi T."/>
            <person name="Morono Y."/>
            <person name="Uchiyama I."/>
            <person name="Ito T."/>
            <person name="Fujiyama A."/>
            <person name="Inagaki F."/>
            <person name="Takami H."/>
        </authorList>
    </citation>
    <scope>NUCLEOTIDE SEQUENCE</scope>
    <source>
        <strain evidence="11">Expedition CK06-06</strain>
    </source>
</reference>
<organism evidence="11">
    <name type="scientific">marine sediment metagenome</name>
    <dbReference type="NCBI Taxonomy" id="412755"/>
    <lineage>
        <taxon>unclassified sequences</taxon>
        <taxon>metagenomes</taxon>
        <taxon>ecological metagenomes</taxon>
    </lineage>
</organism>
<evidence type="ECO:0000256" key="4">
    <source>
        <dbReference type="ARBA" id="ARBA00022491"/>
    </source>
</evidence>
<proteinExistence type="inferred from homology"/>
<evidence type="ECO:0000256" key="10">
    <source>
        <dbReference type="ARBA" id="ARBA00023163"/>
    </source>
</evidence>
<keyword evidence="6" id="KW-0862">Zinc</keyword>
<dbReference type="InterPro" id="IPR043135">
    <property type="entry name" value="Fur_C"/>
</dbReference>